<feature type="signal peptide" evidence="1">
    <location>
        <begin position="1"/>
        <end position="30"/>
    </location>
</feature>
<evidence type="ECO:0000313" key="3">
    <source>
        <dbReference type="EMBL" id="MDA7423271.1"/>
    </source>
</evidence>
<evidence type="ECO:0000259" key="2">
    <source>
        <dbReference type="Pfam" id="PF13472"/>
    </source>
</evidence>
<proteinExistence type="predicted"/>
<dbReference type="EMBL" id="JAQIOY010000001">
    <property type="protein sequence ID" value="MDA7423271.1"/>
    <property type="molecule type" value="Genomic_DNA"/>
</dbReference>
<gene>
    <name evidence="3" type="ORF">PFY00_00905</name>
</gene>
<evidence type="ECO:0000313" key="4">
    <source>
        <dbReference type="Proteomes" id="UP001210720"/>
    </source>
</evidence>
<keyword evidence="4" id="KW-1185">Reference proteome</keyword>
<dbReference type="InterPro" id="IPR051532">
    <property type="entry name" value="Ester_Hydrolysis_Enzymes"/>
</dbReference>
<reference evidence="3 4" key="1">
    <citation type="submission" date="2023-01" db="EMBL/GenBank/DDBJ databases">
        <title>Thalassococcus onchidii sp. nov., isolated from a marine invertebrate from the South China Sea.</title>
        <authorList>
            <person name="Xu S."/>
            <person name="Liu Z."/>
            <person name="Xu Y."/>
        </authorList>
    </citation>
    <scope>NUCLEOTIDE SEQUENCE [LARGE SCALE GENOMIC DNA]</scope>
    <source>
        <strain evidence="3 4">KCTC 32084</strain>
    </source>
</reference>
<dbReference type="Proteomes" id="UP001210720">
    <property type="component" value="Unassembled WGS sequence"/>
</dbReference>
<dbReference type="Pfam" id="PF13472">
    <property type="entry name" value="Lipase_GDSL_2"/>
    <property type="match status" value="1"/>
</dbReference>
<keyword evidence="1" id="KW-0732">Signal</keyword>
<dbReference type="PANTHER" id="PTHR30383">
    <property type="entry name" value="THIOESTERASE 1/PROTEASE 1/LYSOPHOSPHOLIPASE L1"/>
    <property type="match status" value="1"/>
</dbReference>
<accession>A0ABT4XMU8</accession>
<evidence type="ECO:0000256" key="1">
    <source>
        <dbReference type="SAM" id="SignalP"/>
    </source>
</evidence>
<name>A0ABT4XMU8_9RHOB</name>
<sequence>MFQWVRYGLRAAHSKTLAMMFAAFAFPATAQDIEILALGDSLTQGYGLFDNEGFVHQLTAWLDENGQTVRVVNGGVSGDTTAGGLARADWSIGPLTDAMILTLGGNDLLRGIPPEVSRTNIKGILEIAQNKGLEVLLIGMTAPANYGDDYKQAFDALYPELAKEYETLYLDNFFAGLMQDGAPVPGFDSFMQADGIHPNAEGVAKIVDVVGPYVLELIDRVESARATKN</sequence>
<organism evidence="3 4">
    <name type="scientific">Thalassococcus lentus</name>
    <dbReference type="NCBI Taxonomy" id="1210524"/>
    <lineage>
        <taxon>Bacteria</taxon>
        <taxon>Pseudomonadati</taxon>
        <taxon>Pseudomonadota</taxon>
        <taxon>Alphaproteobacteria</taxon>
        <taxon>Rhodobacterales</taxon>
        <taxon>Roseobacteraceae</taxon>
        <taxon>Thalassococcus</taxon>
    </lineage>
</organism>
<dbReference type="InterPro" id="IPR036514">
    <property type="entry name" value="SGNH_hydro_sf"/>
</dbReference>
<dbReference type="RefSeq" id="WP_271430635.1">
    <property type="nucleotide sequence ID" value="NZ_JAQIOY010000001.1"/>
</dbReference>
<dbReference type="Gene3D" id="3.40.50.1110">
    <property type="entry name" value="SGNH hydrolase"/>
    <property type="match status" value="1"/>
</dbReference>
<dbReference type="CDD" id="cd01822">
    <property type="entry name" value="Lysophospholipase_L1_like"/>
    <property type="match status" value="1"/>
</dbReference>
<protein>
    <submittedName>
        <fullName evidence="3">Arylesterase</fullName>
    </submittedName>
</protein>
<dbReference type="InterPro" id="IPR013830">
    <property type="entry name" value="SGNH_hydro"/>
</dbReference>
<feature type="domain" description="SGNH hydrolase-type esterase" evidence="2">
    <location>
        <begin position="37"/>
        <end position="203"/>
    </location>
</feature>
<comment type="caution">
    <text evidence="3">The sequence shown here is derived from an EMBL/GenBank/DDBJ whole genome shotgun (WGS) entry which is preliminary data.</text>
</comment>
<dbReference type="SUPFAM" id="SSF52266">
    <property type="entry name" value="SGNH hydrolase"/>
    <property type="match status" value="1"/>
</dbReference>
<dbReference type="PANTHER" id="PTHR30383:SF24">
    <property type="entry name" value="THIOESTERASE 1_PROTEASE 1_LYSOPHOSPHOLIPASE L1"/>
    <property type="match status" value="1"/>
</dbReference>
<feature type="chain" id="PRO_5046625986" evidence="1">
    <location>
        <begin position="31"/>
        <end position="229"/>
    </location>
</feature>